<feature type="non-terminal residue" evidence="1">
    <location>
        <position position="444"/>
    </location>
</feature>
<gene>
    <name evidence="1" type="ORF">LTS18_010149</name>
</gene>
<protein>
    <submittedName>
        <fullName evidence="1">Uncharacterized protein</fullName>
    </submittedName>
</protein>
<evidence type="ECO:0000313" key="1">
    <source>
        <dbReference type="EMBL" id="KAK3059743.1"/>
    </source>
</evidence>
<organism evidence="1 2">
    <name type="scientific">Coniosporium uncinatum</name>
    <dbReference type="NCBI Taxonomy" id="93489"/>
    <lineage>
        <taxon>Eukaryota</taxon>
        <taxon>Fungi</taxon>
        <taxon>Dikarya</taxon>
        <taxon>Ascomycota</taxon>
        <taxon>Pezizomycotina</taxon>
        <taxon>Dothideomycetes</taxon>
        <taxon>Dothideomycetes incertae sedis</taxon>
        <taxon>Coniosporium</taxon>
    </lineage>
</organism>
<proteinExistence type="predicted"/>
<reference evidence="1" key="1">
    <citation type="submission" date="2024-09" db="EMBL/GenBank/DDBJ databases">
        <title>Black Yeasts Isolated from many extreme environments.</title>
        <authorList>
            <person name="Coleine C."/>
            <person name="Stajich J.E."/>
            <person name="Selbmann L."/>
        </authorList>
    </citation>
    <scope>NUCLEOTIDE SEQUENCE</scope>
    <source>
        <strain evidence="1">CCFEE 5737</strain>
    </source>
</reference>
<keyword evidence="2" id="KW-1185">Reference proteome</keyword>
<name>A0ACC3CZU1_9PEZI</name>
<dbReference type="Proteomes" id="UP001186974">
    <property type="component" value="Unassembled WGS sequence"/>
</dbReference>
<evidence type="ECO:0000313" key="2">
    <source>
        <dbReference type="Proteomes" id="UP001186974"/>
    </source>
</evidence>
<accession>A0ACC3CZU1</accession>
<sequence length="444" mass="48070">PTDQSAQRAFTNTRRFLFDNDGNQIDAYGAKVQNFNGTYYLYGNSFSTTGAAFGIKSYSSDDLLTWHYEGFLFDPFSPNSPCNAPGGCGRPHIVYSSKLSKYVLWANAGPVGYQIALSDSPSSKFTFLPNQAAIDPQFAALQPADFTVETIGDKGYLVFSTLNFRYTDAGSLWPPINQTMHIAPLTDDFTNTTLVSYPVSGGEAPLDLIDEEPESPDLFHRNGYWYIAASNTCGYCNGTLGLIYRSKSIQGPWKRQIISGYSCNGQVEGVLTITEPRTQQSTYIWHSTSVPGGPRVGFSGHIFQPLQFNGDGSVQDLNCAADASYNVNVPQGSGTIEAGVATTATDASPALAAYSAVCDSDLFTLYQTWTASKSGTLTEVAVNIAAIPAQQLVPLTINVFRFSSLAALVQPNYKYELLSSRSFNASELSYVFNTTSVMDLTGTA</sequence>
<comment type="caution">
    <text evidence="1">The sequence shown here is derived from an EMBL/GenBank/DDBJ whole genome shotgun (WGS) entry which is preliminary data.</text>
</comment>
<dbReference type="EMBL" id="JAWDJW010009146">
    <property type="protein sequence ID" value="KAK3059743.1"/>
    <property type="molecule type" value="Genomic_DNA"/>
</dbReference>
<feature type="non-terminal residue" evidence="1">
    <location>
        <position position="1"/>
    </location>
</feature>